<dbReference type="SUPFAM" id="SSF51445">
    <property type="entry name" value="(Trans)glycosidases"/>
    <property type="match status" value="1"/>
</dbReference>
<sequence length="826" mass="88967">MTKADTRLTSIDALLDQMTLEEQVSLLAGADFWRTVPIPRLNIPSLKVTDGPAGARGGGALVGGKQTAAFPVGIALGSTWNTELLREVGVHLAREAQDKGAGVLLAPTMNLFRSTLNGRNFESYSEDPYLTGRLGTAYVQGLQSGGVAATVKHYVGNESEYQRNTISSDIPERALRELYLLPFEMTVRQGGAWAIMTGYNKLDGTYCSENPRLVNGILRGEWGFTGLVMSDWGGTHSAGESVRAGLDLEMPGPAKARAGLLEEARNDEATRQAVREAARNVLRLIERTGTFDQPRDVRDEAERDEEYPDTRALIRRAGAEGTVLLKNEGGLLPLPTGAKVAVIGPNAATGQVMGGGSAQMNAHRRTSPLEGLRAALGEENVTFATGCDNDRFLPALAVPVRVEYFAPDSDEVLATEERQGSEVMWFAFPEGVNPSSFRARLSLTLSIPADGEYELGLFSAGRSRLTLDGEEVIDNWTNWQPGDTYFGFGSREVRAARFLTAGEHRAVVELTPQPVENTVAAFSAVRLGFRAPLSPTAAQDAARLAAGADYAVVCVGTNGEWETEGVDRWGLELPGGQDDLVRAVAAANPRTVVLLQTGGPVLMPWLDQVPALLQGWFPGQEAGHAFADVLLGQADPGGRLPQTFPARLEDDPTHPGTPDIQYPGENGHVEYREGLFIGYRHVDRAGTTPLFPFGHGLSYTSFELSDARLSAGQVEPGGEVSVLVRVRNTGERVGQQVVQVYVRDVETTLERPGKELRAFGKVTLEPGETGEVTLPLDMRSLAYFDDARDAWVADAGQFEVLVGTSSTDLPVRLPLTLTGEWSEAVG</sequence>
<evidence type="ECO:0000313" key="7">
    <source>
        <dbReference type="Proteomes" id="UP001064971"/>
    </source>
</evidence>
<dbReference type="PANTHER" id="PTHR42715:SF3">
    <property type="entry name" value="BETA-GLUCOSIDASE B-RELATED"/>
    <property type="match status" value="1"/>
</dbReference>
<evidence type="ECO:0000259" key="5">
    <source>
        <dbReference type="PROSITE" id="PS51820"/>
    </source>
</evidence>
<dbReference type="Pfam" id="PF01915">
    <property type="entry name" value="Glyco_hydro_3_C"/>
    <property type="match status" value="1"/>
</dbReference>
<dbReference type="Gene3D" id="3.20.20.300">
    <property type="entry name" value="Glycoside hydrolase, family 3, N-terminal domain"/>
    <property type="match status" value="1"/>
</dbReference>
<dbReference type="Gene3D" id="2.60.120.260">
    <property type="entry name" value="Galactose-binding domain-like"/>
    <property type="match status" value="1"/>
</dbReference>
<geneLocation type="plasmid" evidence="6 7">
    <name>pDAETH-1</name>
</geneLocation>
<dbReference type="EMBL" id="AP026561">
    <property type="protein sequence ID" value="BDP43542.1"/>
    <property type="molecule type" value="Genomic_DNA"/>
</dbReference>
<evidence type="ECO:0000256" key="4">
    <source>
        <dbReference type="SAM" id="MobiDB-lite"/>
    </source>
</evidence>
<dbReference type="InterPro" id="IPR036881">
    <property type="entry name" value="Glyco_hydro_3_C_sf"/>
</dbReference>
<reference evidence="6" key="1">
    <citation type="submission" date="2022-07" db="EMBL/GenBank/DDBJ databases">
        <title>Complete Genome Sequence of the Radioresistant Bacterium Deinococcus aetherius ST0316, Isolated from the Air Dust collected in Lower Stratosphere above Japan.</title>
        <authorList>
            <person name="Satoh K."/>
            <person name="Hagiwara K."/>
            <person name="Katsumata K."/>
            <person name="Kubo A."/>
            <person name="Yokobori S."/>
            <person name="Yamagishi A."/>
            <person name="Oono Y."/>
            <person name="Narumi I."/>
        </authorList>
    </citation>
    <scope>NUCLEOTIDE SEQUENCE</scope>
    <source>
        <strain evidence="6">ST0316</strain>
        <plasmid evidence="6">pDAETH-1</plasmid>
    </source>
</reference>
<dbReference type="InterPro" id="IPR011658">
    <property type="entry name" value="PA14_dom"/>
</dbReference>
<dbReference type="Gene3D" id="3.40.50.1700">
    <property type="entry name" value="Glycoside hydrolase family 3 C-terminal domain"/>
    <property type="match status" value="1"/>
</dbReference>
<dbReference type="Pfam" id="PF07691">
    <property type="entry name" value="PA14"/>
    <property type="match status" value="1"/>
</dbReference>
<evidence type="ECO:0000256" key="1">
    <source>
        <dbReference type="ARBA" id="ARBA00005336"/>
    </source>
</evidence>
<accession>A0ABM8AIA6</accession>
<organism evidence="6 7">
    <name type="scientific">Deinococcus aetherius</name>
    <dbReference type="NCBI Taxonomy" id="200252"/>
    <lineage>
        <taxon>Bacteria</taxon>
        <taxon>Thermotogati</taxon>
        <taxon>Deinococcota</taxon>
        <taxon>Deinococci</taxon>
        <taxon>Deinococcales</taxon>
        <taxon>Deinococcaceae</taxon>
        <taxon>Deinococcus</taxon>
    </lineage>
</organism>
<dbReference type="InterPro" id="IPR013783">
    <property type="entry name" value="Ig-like_fold"/>
</dbReference>
<gene>
    <name evidence="6" type="ORF">DAETH_35110</name>
</gene>
<dbReference type="SUPFAM" id="SSF56988">
    <property type="entry name" value="Anthrax protective antigen"/>
    <property type="match status" value="1"/>
</dbReference>
<keyword evidence="6" id="KW-0614">Plasmid</keyword>
<dbReference type="Gene3D" id="2.60.40.10">
    <property type="entry name" value="Immunoglobulins"/>
    <property type="match status" value="1"/>
</dbReference>
<evidence type="ECO:0000256" key="3">
    <source>
        <dbReference type="RuleBase" id="RU361161"/>
    </source>
</evidence>
<dbReference type="InterPro" id="IPR017853">
    <property type="entry name" value="GH"/>
</dbReference>
<dbReference type="PANTHER" id="PTHR42715">
    <property type="entry name" value="BETA-GLUCOSIDASE"/>
    <property type="match status" value="1"/>
</dbReference>
<dbReference type="InterPro" id="IPR019800">
    <property type="entry name" value="Glyco_hydro_3_AS"/>
</dbReference>
<dbReference type="InterPro" id="IPR037524">
    <property type="entry name" value="PA14/GLEYA"/>
</dbReference>
<dbReference type="InterPro" id="IPR026891">
    <property type="entry name" value="Fn3-like"/>
</dbReference>
<comment type="similarity">
    <text evidence="1 3">Belongs to the glycosyl hydrolase 3 family.</text>
</comment>
<dbReference type="GO" id="GO:0016787">
    <property type="term" value="F:hydrolase activity"/>
    <property type="evidence" value="ECO:0007669"/>
    <property type="project" value="UniProtKB-KW"/>
</dbReference>
<dbReference type="SMART" id="SM01217">
    <property type="entry name" value="Fn3_like"/>
    <property type="match status" value="1"/>
</dbReference>
<dbReference type="InterPro" id="IPR036962">
    <property type="entry name" value="Glyco_hydro_3_N_sf"/>
</dbReference>
<keyword evidence="2 3" id="KW-0378">Hydrolase</keyword>
<keyword evidence="3" id="KW-0326">Glycosidase</keyword>
<dbReference type="SUPFAM" id="SSF52279">
    <property type="entry name" value="Beta-D-glucan exohydrolase, C-terminal domain"/>
    <property type="match status" value="1"/>
</dbReference>
<keyword evidence="7" id="KW-1185">Reference proteome</keyword>
<dbReference type="PRINTS" id="PR00133">
    <property type="entry name" value="GLHYDRLASE3"/>
</dbReference>
<dbReference type="Pfam" id="PF00933">
    <property type="entry name" value="Glyco_hydro_3"/>
    <property type="match status" value="1"/>
</dbReference>
<dbReference type="Proteomes" id="UP001064971">
    <property type="component" value="Plasmid pDAETH-1"/>
</dbReference>
<name>A0ABM8AIA6_9DEIO</name>
<feature type="region of interest" description="Disordered" evidence="4">
    <location>
        <begin position="646"/>
        <end position="665"/>
    </location>
</feature>
<dbReference type="InterPro" id="IPR050288">
    <property type="entry name" value="Cellulose_deg_GH3"/>
</dbReference>
<dbReference type="PROSITE" id="PS51820">
    <property type="entry name" value="PA14"/>
    <property type="match status" value="1"/>
</dbReference>
<dbReference type="RefSeq" id="WP_264778019.1">
    <property type="nucleotide sequence ID" value="NZ_AP026561.1"/>
</dbReference>
<feature type="domain" description="PA14" evidence="5">
    <location>
        <begin position="395"/>
        <end position="543"/>
    </location>
</feature>
<evidence type="ECO:0000313" key="6">
    <source>
        <dbReference type="EMBL" id="BDP43542.1"/>
    </source>
</evidence>
<dbReference type="Pfam" id="PF14310">
    <property type="entry name" value="Fn3-like"/>
    <property type="match status" value="1"/>
</dbReference>
<dbReference type="InterPro" id="IPR002772">
    <property type="entry name" value="Glyco_hydro_3_C"/>
</dbReference>
<proteinExistence type="inferred from homology"/>
<protein>
    <submittedName>
        <fullName evidence="6">Glycosyl hydrolase</fullName>
    </submittedName>
</protein>
<dbReference type="InterPro" id="IPR001764">
    <property type="entry name" value="Glyco_hydro_3_N"/>
</dbReference>
<evidence type="ECO:0000256" key="2">
    <source>
        <dbReference type="ARBA" id="ARBA00022801"/>
    </source>
</evidence>
<dbReference type="PROSITE" id="PS00775">
    <property type="entry name" value="GLYCOSYL_HYDROL_F3"/>
    <property type="match status" value="1"/>
</dbReference>